<accession>B7P372</accession>
<dbReference type="EMBL" id="DS626813">
    <property type="protein sequence ID" value="EEC01044.1"/>
    <property type="molecule type" value="Genomic_DNA"/>
</dbReference>
<organism>
    <name type="scientific">Ixodes scapularis</name>
    <name type="common">Black-legged tick</name>
    <name type="synonym">Deer tick</name>
    <dbReference type="NCBI Taxonomy" id="6945"/>
    <lineage>
        <taxon>Eukaryota</taxon>
        <taxon>Metazoa</taxon>
        <taxon>Ecdysozoa</taxon>
        <taxon>Arthropoda</taxon>
        <taxon>Chelicerata</taxon>
        <taxon>Arachnida</taxon>
        <taxon>Acari</taxon>
        <taxon>Parasitiformes</taxon>
        <taxon>Ixodida</taxon>
        <taxon>Ixodoidea</taxon>
        <taxon>Ixodidae</taxon>
        <taxon>Ixodinae</taxon>
        <taxon>Ixodes</taxon>
    </lineage>
</organism>
<dbReference type="AlphaFoldDB" id="B7P372"/>
<dbReference type="HOGENOM" id="CLU_3074663_0_0_1"/>
<feature type="region of interest" description="Disordered" evidence="1">
    <location>
        <begin position="1"/>
        <end position="54"/>
    </location>
</feature>
<proteinExistence type="predicted"/>
<feature type="non-terminal residue" evidence="2">
    <location>
        <position position="54"/>
    </location>
</feature>
<evidence type="ECO:0000313" key="2">
    <source>
        <dbReference type="EMBL" id="EEC01044.1"/>
    </source>
</evidence>
<gene>
    <name evidence="2" type="ORF">IscW_ISCW016189</name>
</gene>
<reference evidence="2" key="1">
    <citation type="submission" date="2008-03" db="EMBL/GenBank/DDBJ databases">
        <title>Annotation of Ixodes scapularis.</title>
        <authorList>
            <consortium name="Ixodes scapularis Genome Project Consortium"/>
            <person name="Caler E."/>
            <person name="Hannick L.I."/>
            <person name="Bidwell S."/>
            <person name="Joardar V."/>
            <person name="Thiagarajan M."/>
            <person name="Amedeo P."/>
            <person name="Galinsky K.J."/>
            <person name="Schobel S."/>
            <person name="Inman J."/>
            <person name="Hostetler J."/>
            <person name="Miller J."/>
            <person name="Hammond M."/>
            <person name="Megy K."/>
            <person name="Lawson D."/>
            <person name="Kodira C."/>
            <person name="Sutton G."/>
            <person name="Meyer J."/>
            <person name="Hill C.A."/>
            <person name="Birren B."/>
            <person name="Nene V."/>
            <person name="Collins F."/>
            <person name="Alarcon-Chaidez F."/>
            <person name="Wikel S."/>
            <person name="Strausberg R."/>
        </authorList>
    </citation>
    <scope>NUCLEOTIDE SEQUENCE [LARGE SCALE GENOMIC DNA]</scope>
    <source>
        <strain evidence="2">Wikel colony</strain>
    </source>
</reference>
<evidence type="ECO:0000256" key="1">
    <source>
        <dbReference type="SAM" id="MobiDB-lite"/>
    </source>
</evidence>
<dbReference type="PaxDb" id="6945-B7P372"/>
<feature type="compositionally biased region" description="Basic and acidic residues" evidence="1">
    <location>
        <begin position="43"/>
        <end position="54"/>
    </location>
</feature>
<sequence length="54" mass="5423">PGAAGRDTYEGRKGAKRVCGQAGLPGVPKGLPPPDRFGGASPRRPEKGPGRNGA</sequence>
<name>B7P372_IXOSC</name>
<protein>
    <submittedName>
        <fullName evidence="2">Uncharacterized protein</fullName>
    </submittedName>
</protein>
<feature type="non-terminal residue" evidence="2">
    <location>
        <position position="1"/>
    </location>
</feature>